<accession>A0A1H6KNQ6</accession>
<dbReference type="InterPro" id="IPR036465">
    <property type="entry name" value="vWFA_dom_sf"/>
</dbReference>
<evidence type="ECO:0000256" key="4">
    <source>
        <dbReference type="SAM" id="MobiDB-lite"/>
    </source>
</evidence>
<feature type="repeat" description="ANK" evidence="3">
    <location>
        <begin position="630"/>
        <end position="662"/>
    </location>
</feature>
<dbReference type="SUPFAM" id="SSF48403">
    <property type="entry name" value="Ankyrin repeat"/>
    <property type="match status" value="1"/>
</dbReference>
<keyword evidence="1" id="KW-0677">Repeat</keyword>
<evidence type="ECO:0000259" key="5">
    <source>
        <dbReference type="SMART" id="SM00327"/>
    </source>
</evidence>
<keyword evidence="2 3" id="KW-0040">ANK repeat</keyword>
<evidence type="ECO:0000313" key="6">
    <source>
        <dbReference type="EMBL" id="SEH73462.1"/>
    </source>
</evidence>
<dbReference type="SUPFAM" id="SSF53300">
    <property type="entry name" value="vWA-like"/>
    <property type="match status" value="1"/>
</dbReference>
<dbReference type="Gene3D" id="3.40.50.410">
    <property type="entry name" value="von Willebrand factor, type A domain"/>
    <property type="match status" value="1"/>
</dbReference>
<dbReference type="Proteomes" id="UP000176204">
    <property type="component" value="Chromosome I"/>
</dbReference>
<keyword evidence="7" id="KW-1185">Reference proteome</keyword>
<feature type="repeat" description="ANK" evidence="3">
    <location>
        <begin position="465"/>
        <end position="497"/>
    </location>
</feature>
<dbReference type="EMBL" id="LT629973">
    <property type="protein sequence ID" value="SEH73462.1"/>
    <property type="molecule type" value="Genomic_DNA"/>
</dbReference>
<feature type="repeat" description="ANK" evidence="3">
    <location>
        <begin position="564"/>
        <end position="596"/>
    </location>
</feature>
<evidence type="ECO:0000256" key="3">
    <source>
        <dbReference type="PROSITE-ProRule" id="PRU00023"/>
    </source>
</evidence>
<dbReference type="InterPro" id="IPR002035">
    <property type="entry name" value="VWF_A"/>
</dbReference>
<feature type="domain" description="VWFA" evidence="5">
    <location>
        <begin position="62"/>
        <end position="258"/>
    </location>
</feature>
<dbReference type="InterPro" id="IPR036770">
    <property type="entry name" value="Ankyrin_rpt-contain_sf"/>
</dbReference>
<dbReference type="PANTHER" id="PTHR24198:SF165">
    <property type="entry name" value="ANKYRIN REPEAT-CONTAINING PROTEIN-RELATED"/>
    <property type="match status" value="1"/>
</dbReference>
<dbReference type="CDD" id="cd00198">
    <property type="entry name" value="vWFA"/>
    <property type="match status" value="1"/>
</dbReference>
<dbReference type="AlphaFoldDB" id="A0A1H6KNQ6"/>
<gene>
    <name evidence="6" type="ORF">PYTT_0324</name>
</gene>
<evidence type="ECO:0000256" key="2">
    <source>
        <dbReference type="ARBA" id="ARBA00023043"/>
    </source>
</evidence>
<feature type="region of interest" description="Disordered" evidence="4">
    <location>
        <begin position="30"/>
        <end position="49"/>
    </location>
</feature>
<dbReference type="KEGG" id="agl:PYTT_0324"/>
<dbReference type="PROSITE" id="PS50088">
    <property type="entry name" value="ANK_REPEAT"/>
    <property type="match status" value="5"/>
</dbReference>
<dbReference type="PRINTS" id="PR01415">
    <property type="entry name" value="ANKYRIN"/>
</dbReference>
<dbReference type="PROSITE" id="PS50297">
    <property type="entry name" value="ANK_REP_REGION"/>
    <property type="match status" value="4"/>
</dbReference>
<dbReference type="Pfam" id="PF12796">
    <property type="entry name" value="Ank_2"/>
    <property type="match status" value="2"/>
</dbReference>
<evidence type="ECO:0000256" key="1">
    <source>
        <dbReference type="ARBA" id="ARBA00022737"/>
    </source>
</evidence>
<dbReference type="Gene3D" id="1.25.40.20">
    <property type="entry name" value="Ankyrin repeat-containing domain"/>
    <property type="match status" value="1"/>
</dbReference>
<proteinExistence type="predicted"/>
<organism evidence="6 7">
    <name type="scientific">Akkermansia glycaniphila</name>
    <dbReference type="NCBI Taxonomy" id="1679444"/>
    <lineage>
        <taxon>Bacteria</taxon>
        <taxon>Pseudomonadati</taxon>
        <taxon>Verrucomicrobiota</taxon>
        <taxon>Verrucomicrobiia</taxon>
        <taxon>Verrucomicrobiales</taxon>
        <taxon>Akkermansiaceae</taxon>
        <taxon>Akkermansia</taxon>
    </lineage>
</organism>
<feature type="repeat" description="ANK" evidence="3">
    <location>
        <begin position="498"/>
        <end position="530"/>
    </location>
</feature>
<dbReference type="InterPro" id="IPR002110">
    <property type="entry name" value="Ankyrin_rpt"/>
</dbReference>
<dbReference type="PANTHER" id="PTHR24198">
    <property type="entry name" value="ANKYRIN REPEAT AND PROTEIN KINASE DOMAIN-CONTAINING PROTEIN"/>
    <property type="match status" value="1"/>
</dbReference>
<sequence length="735" mass="78854">MPLLMSGVVGVCFGAGSCFAQFAGDRPIGPPSPANGGLRGETVPDGKAKTSDKREVFAPKGNIQLAILLDVSGSMDGLIEQARTQLWKVINRLSHSFQEGKPSRVSVALYAYGDMRGGEDQIICISPFTDNFDDISDKLYKLQCSGSSEYCGTVIEKAVSELAWNTEDPRSLKMIFIAGNEAFDQATATKPVAYKDAIAHAKRCGILVNTIHCAGLGTRPGEEELWKKAASLGGGSFVSIDQSATTSEAGSPMDADILKKSEDAYADFIPFGSPSAQRFLKAKVADEIANPGMTDTGVKIERLLTKILLAGNDRNSLDLVTRFAPGREEFSFDAIGGEACVPLELAGKSEDEIRKFIRTRYEERMGTLAELDKAVKGRERWLKSRAKKADRSLGGAIISSVTKQAKTKRISFDPPTDKGQNASAKPDFRKLYPSYDSVWQAISKKDKRLLNKLLEADWDSNQKKNTETVLMIAVMDGQPKLVDFLLKSGMSANGCDANGLSALAYAVRRGDREIAETLIFKGADVNTWDSNGSSVLMDAVQRGNREILRLLLDSSVRVNDAGPDGQTPLMVAARRGDDEIFSILLDKGAKADAATSYGCSVLMDAVSGGNPEIVPVVLKLVTDVNLRDATGYTPLMEAARLGRMEIVKMLLAKGADGTEQNDEGKTAADLAATAEIRKVISDAPKPLRPVRIIMDDDRVPGSSRPKRRSSPAGTGMRPGGMLPPSGSVPGAGTGN</sequence>
<dbReference type="Pfam" id="PF00023">
    <property type="entry name" value="Ank"/>
    <property type="match status" value="1"/>
</dbReference>
<dbReference type="SMART" id="SM00248">
    <property type="entry name" value="ANK"/>
    <property type="match status" value="6"/>
</dbReference>
<name>A0A1H6KNQ6_9BACT</name>
<dbReference type="STRING" id="1679444.PYTT_0324"/>
<evidence type="ECO:0000313" key="7">
    <source>
        <dbReference type="Proteomes" id="UP000176204"/>
    </source>
</evidence>
<feature type="repeat" description="ANK" evidence="3">
    <location>
        <begin position="531"/>
        <end position="563"/>
    </location>
</feature>
<dbReference type="RefSeq" id="WP_172801741.1">
    <property type="nucleotide sequence ID" value="NZ_LIGX01000002.1"/>
</dbReference>
<protein>
    <submittedName>
        <fullName evidence="6">von willebrand factor type a</fullName>
    </submittedName>
</protein>
<dbReference type="SMART" id="SM00327">
    <property type="entry name" value="VWA"/>
    <property type="match status" value="1"/>
</dbReference>
<feature type="region of interest" description="Disordered" evidence="4">
    <location>
        <begin position="687"/>
        <end position="735"/>
    </location>
</feature>
<reference evidence="7" key="1">
    <citation type="submission" date="2016-09" db="EMBL/GenBank/DDBJ databases">
        <authorList>
            <person name="Koehorst J."/>
        </authorList>
    </citation>
    <scope>NUCLEOTIDE SEQUENCE [LARGE SCALE GENOMIC DNA]</scope>
</reference>